<reference evidence="1" key="2">
    <citation type="submission" date="2015-06" db="UniProtKB">
        <authorList>
            <consortium name="EnsemblMetazoa"/>
        </authorList>
    </citation>
    <scope>IDENTIFICATION</scope>
</reference>
<reference evidence="2" key="1">
    <citation type="submission" date="2011-08" db="EMBL/GenBank/DDBJ databases">
        <authorList>
            <person name="Rombauts S."/>
        </authorList>
    </citation>
    <scope>NUCLEOTIDE SEQUENCE</scope>
    <source>
        <strain evidence="2">London</strain>
    </source>
</reference>
<dbReference type="EMBL" id="CAEY01001108">
    <property type="status" value="NOT_ANNOTATED_CDS"/>
    <property type="molecule type" value="Genomic_DNA"/>
</dbReference>
<keyword evidence="2" id="KW-1185">Reference proteome</keyword>
<dbReference type="STRING" id="32264.T1JYQ5"/>
<dbReference type="HOGENOM" id="CLU_3225197_0_0_1"/>
<organism evidence="1 2">
    <name type="scientific">Tetranychus urticae</name>
    <name type="common">Two-spotted spider mite</name>
    <dbReference type="NCBI Taxonomy" id="32264"/>
    <lineage>
        <taxon>Eukaryota</taxon>
        <taxon>Metazoa</taxon>
        <taxon>Ecdysozoa</taxon>
        <taxon>Arthropoda</taxon>
        <taxon>Chelicerata</taxon>
        <taxon>Arachnida</taxon>
        <taxon>Acari</taxon>
        <taxon>Acariformes</taxon>
        <taxon>Trombidiformes</taxon>
        <taxon>Prostigmata</taxon>
        <taxon>Eleutherengona</taxon>
        <taxon>Raphignathae</taxon>
        <taxon>Tetranychoidea</taxon>
        <taxon>Tetranychidae</taxon>
        <taxon>Tetranychus</taxon>
    </lineage>
</organism>
<name>T1JYQ5_TETUR</name>
<proteinExistence type="predicted"/>
<dbReference type="GO" id="GO:0008781">
    <property type="term" value="F:N-acylneuraminate cytidylyltransferase activity"/>
    <property type="evidence" value="ECO:0007669"/>
    <property type="project" value="TreeGrafter"/>
</dbReference>
<sequence length="44" mass="5101">MPVNFDPAARPRRQDWPGELVESGHFYVTKNSVIFEKNLLQSLL</sequence>
<dbReference type="PANTHER" id="PTHR21485:SF3">
    <property type="entry name" value="N-ACYLNEURAMINATE CYTIDYLYLTRANSFERASE"/>
    <property type="match status" value="1"/>
</dbReference>
<dbReference type="EnsemblMetazoa" id="tetur03g01200.1">
    <property type="protein sequence ID" value="tetur03g01200.1"/>
    <property type="gene ID" value="tetur03g01200"/>
</dbReference>
<dbReference type="Gene3D" id="3.90.550.10">
    <property type="entry name" value="Spore Coat Polysaccharide Biosynthesis Protein SpsA, Chain A"/>
    <property type="match status" value="1"/>
</dbReference>
<dbReference type="InterPro" id="IPR050793">
    <property type="entry name" value="CMP-NeuNAc_synthase"/>
</dbReference>
<dbReference type="AlphaFoldDB" id="T1JYQ5"/>
<dbReference type="PANTHER" id="PTHR21485">
    <property type="entry name" value="HAD SUPERFAMILY MEMBERS CMAS AND KDSC"/>
    <property type="match status" value="1"/>
</dbReference>
<dbReference type="InterPro" id="IPR029044">
    <property type="entry name" value="Nucleotide-diphossugar_trans"/>
</dbReference>
<protein>
    <submittedName>
        <fullName evidence="1">Uncharacterized protein</fullName>
    </submittedName>
</protein>
<accession>T1JYQ5</accession>
<dbReference type="Proteomes" id="UP000015104">
    <property type="component" value="Unassembled WGS sequence"/>
</dbReference>
<evidence type="ECO:0000313" key="1">
    <source>
        <dbReference type="EnsemblMetazoa" id="tetur03g01200.1"/>
    </source>
</evidence>
<evidence type="ECO:0000313" key="2">
    <source>
        <dbReference type="Proteomes" id="UP000015104"/>
    </source>
</evidence>